<dbReference type="RefSeq" id="WP_070403119.1">
    <property type="nucleotide sequence ID" value="NZ_BJVW01000001.1"/>
</dbReference>
<evidence type="ECO:0000313" key="2">
    <source>
        <dbReference type="Proteomes" id="UP000179145"/>
    </source>
</evidence>
<accession>A0A1D8UV83</accession>
<dbReference type="EMBL" id="CP014674">
    <property type="protein sequence ID" value="AOX17538.1"/>
    <property type="molecule type" value="Genomic_DNA"/>
</dbReference>
<dbReference type="Proteomes" id="UP000179145">
    <property type="component" value="Chromosome"/>
</dbReference>
<dbReference type="Pfam" id="PF13439">
    <property type="entry name" value="Glyco_transf_4"/>
    <property type="match status" value="1"/>
</dbReference>
<dbReference type="eggNOG" id="COG0438">
    <property type="taxonomic scope" value="Bacteria"/>
</dbReference>
<protein>
    <submittedName>
        <fullName evidence="1">Uncharacterized protein</fullName>
    </submittedName>
</protein>
<dbReference type="PANTHER" id="PTHR12526">
    <property type="entry name" value="GLYCOSYLTRANSFERASE"/>
    <property type="match status" value="1"/>
</dbReference>
<dbReference type="PANTHER" id="PTHR12526:SF630">
    <property type="entry name" value="GLYCOSYLTRANSFERASE"/>
    <property type="match status" value="1"/>
</dbReference>
<dbReference type="GO" id="GO:0016757">
    <property type="term" value="F:glycosyltransferase activity"/>
    <property type="evidence" value="ECO:0007669"/>
    <property type="project" value="InterPro"/>
</dbReference>
<dbReference type="OrthoDB" id="529131at2"/>
<dbReference type="InterPro" id="IPR001296">
    <property type="entry name" value="Glyco_trans_1"/>
</dbReference>
<dbReference type="KEGG" id="kba:A0U89_10725"/>
<dbReference type="CDD" id="cd03801">
    <property type="entry name" value="GT4_PimA-like"/>
    <property type="match status" value="1"/>
</dbReference>
<evidence type="ECO:0000313" key="1">
    <source>
        <dbReference type="EMBL" id="AOX17538.1"/>
    </source>
</evidence>
<organism evidence="1 2">
    <name type="scientific">Kozakia baliensis</name>
    <dbReference type="NCBI Taxonomy" id="153496"/>
    <lineage>
        <taxon>Bacteria</taxon>
        <taxon>Pseudomonadati</taxon>
        <taxon>Pseudomonadota</taxon>
        <taxon>Alphaproteobacteria</taxon>
        <taxon>Acetobacterales</taxon>
        <taxon>Acetobacteraceae</taxon>
        <taxon>Kozakia</taxon>
    </lineage>
</organism>
<proteinExistence type="predicted"/>
<keyword evidence="2" id="KW-1185">Reference proteome</keyword>
<name>A0A1D8UV83_9PROT</name>
<sequence>MRILHLSNHCRFANGNVHAAVDLACQQVAEGHTVAFGSSGGFYEPLLQENGVLLIDIPQEDRKAKTVSRAIAALWRTIRKFKPDVIHAHMMTGAIIAWPLTRLTRIPLITTVHNSFERHAIIMGLGDRTIGVSQAVSDEMIRRRVPRSRVRTVLNGTGNVVRRQKETQSSVSLSKPSLISVGGLHPRKGIPYLLEAFDIVWKSHPEATLNILGEGPFRQEYEKQAAALPSGKNIIFYGALEDTKTYLEASDIFVLPSLREPFGLVITEAREADCAIVATNVDGVPEVTAIGDAGLLVPPADAQALAEALLSLLENPDLLQAQKEASKRDIDFFDISRVSAETSDVYRDALEKRRVLSKR</sequence>
<gene>
    <name evidence="1" type="ORF">A0U89_10725</name>
</gene>
<dbReference type="Pfam" id="PF00534">
    <property type="entry name" value="Glycos_transf_1"/>
    <property type="match status" value="1"/>
</dbReference>
<dbReference type="Gene3D" id="3.40.50.2000">
    <property type="entry name" value="Glycogen Phosphorylase B"/>
    <property type="match status" value="2"/>
</dbReference>
<dbReference type="AlphaFoldDB" id="A0A1D8UV83"/>
<reference evidence="1 2" key="1">
    <citation type="journal article" date="2016" name="Microb. Cell Fact.">
        <title>Dissection of exopolysaccharide biosynthesis in Kozakia baliensis.</title>
        <authorList>
            <person name="Brandt J.U."/>
            <person name="Jakob F."/>
            <person name="Behr J."/>
            <person name="Geissler A.J."/>
            <person name="Vogel R.F."/>
        </authorList>
    </citation>
    <scope>NUCLEOTIDE SEQUENCE [LARGE SCALE GENOMIC DNA]</scope>
    <source>
        <strain evidence="1 2">DSM 14400</strain>
    </source>
</reference>
<dbReference type="STRING" id="153496.A0U89_10725"/>
<dbReference type="SUPFAM" id="SSF53756">
    <property type="entry name" value="UDP-Glycosyltransferase/glycogen phosphorylase"/>
    <property type="match status" value="1"/>
</dbReference>
<dbReference type="InterPro" id="IPR028098">
    <property type="entry name" value="Glyco_trans_4-like_N"/>
</dbReference>